<reference evidence="1 2" key="1">
    <citation type="journal article" date="2018" name="Biotechnol. Biofuels">
        <title>Integrative visual omics of the white-rot fungus Polyporus brumalis exposes the biotechnological potential of its oxidative enzymes for delignifying raw plant biomass.</title>
        <authorList>
            <person name="Miyauchi S."/>
            <person name="Rancon A."/>
            <person name="Drula E."/>
            <person name="Hage H."/>
            <person name="Chaduli D."/>
            <person name="Favel A."/>
            <person name="Grisel S."/>
            <person name="Henrissat B."/>
            <person name="Herpoel-Gimbert I."/>
            <person name="Ruiz-Duenas F.J."/>
            <person name="Chevret D."/>
            <person name="Hainaut M."/>
            <person name="Lin J."/>
            <person name="Wang M."/>
            <person name="Pangilinan J."/>
            <person name="Lipzen A."/>
            <person name="Lesage-Meessen L."/>
            <person name="Navarro D."/>
            <person name="Riley R."/>
            <person name="Grigoriev I.V."/>
            <person name="Zhou S."/>
            <person name="Raouche S."/>
            <person name="Rosso M.N."/>
        </authorList>
    </citation>
    <scope>NUCLEOTIDE SEQUENCE [LARGE SCALE GENOMIC DNA]</scope>
    <source>
        <strain evidence="1 2">BRFM 1820</strain>
    </source>
</reference>
<organism evidence="1 2">
    <name type="scientific">Lentinus brumalis</name>
    <dbReference type="NCBI Taxonomy" id="2498619"/>
    <lineage>
        <taxon>Eukaryota</taxon>
        <taxon>Fungi</taxon>
        <taxon>Dikarya</taxon>
        <taxon>Basidiomycota</taxon>
        <taxon>Agaricomycotina</taxon>
        <taxon>Agaricomycetes</taxon>
        <taxon>Polyporales</taxon>
        <taxon>Polyporaceae</taxon>
        <taxon>Lentinus</taxon>
    </lineage>
</organism>
<name>A0A371D0Q8_9APHY</name>
<evidence type="ECO:0000313" key="2">
    <source>
        <dbReference type="Proteomes" id="UP000256964"/>
    </source>
</evidence>
<accession>A0A371D0Q8</accession>
<sequence>MSVTRHGQRLRYNGRVQAVWRVVVDSCQGRVQHYLAAKQGGTFESGMWSGPRVPHHSSRDDRHTATAAGVGHISTEVSALRTRKETEQALASTAQAHCRRSFVRRDESCVMMAMETPMPGHIACARTAQYMVPFASYRLSERGDPDTRVCRQSPWHRGLVAESAGHAQADASEIRGWCTTCTWTGVRWQCKLTLAAGPWYNWPSSPVSGLTSC</sequence>
<proteinExistence type="predicted"/>
<evidence type="ECO:0000313" key="1">
    <source>
        <dbReference type="EMBL" id="RDX46127.1"/>
    </source>
</evidence>
<keyword evidence="2" id="KW-1185">Reference proteome</keyword>
<gene>
    <name evidence="1" type="ORF">OH76DRAFT_899697</name>
</gene>
<dbReference type="AlphaFoldDB" id="A0A371D0Q8"/>
<protein>
    <submittedName>
        <fullName evidence="1">Uncharacterized protein</fullName>
    </submittedName>
</protein>
<dbReference type="Proteomes" id="UP000256964">
    <property type="component" value="Unassembled WGS sequence"/>
</dbReference>
<dbReference type="EMBL" id="KZ857430">
    <property type="protein sequence ID" value="RDX46127.1"/>
    <property type="molecule type" value="Genomic_DNA"/>
</dbReference>